<accession>A0A1Y1ILT7</accession>
<dbReference type="InterPro" id="IPR020904">
    <property type="entry name" value="Sc_DH/Rdtase_CS"/>
</dbReference>
<dbReference type="Gene3D" id="3.40.50.720">
    <property type="entry name" value="NAD(P)-binding Rossmann-like Domain"/>
    <property type="match status" value="1"/>
</dbReference>
<dbReference type="CDD" id="cd05374">
    <property type="entry name" value="17beta-HSD-like_SDR_c"/>
    <property type="match status" value="1"/>
</dbReference>
<evidence type="ECO:0000256" key="1">
    <source>
        <dbReference type="ARBA" id="ARBA00006484"/>
    </source>
</evidence>
<dbReference type="InterPro" id="IPR002347">
    <property type="entry name" value="SDR_fam"/>
</dbReference>
<keyword evidence="5" id="KW-1185">Reference proteome</keyword>
<keyword evidence="2" id="KW-0560">Oxidoreductase</keyword>
<comment type="similarity">
    <text evidence="1 3">Belongs to the short-chain dehydrogenases/reductases (SDR) family.</text>
</comment>
<gene>
    <name evidence="4" type="ORF">KFL_007290010</name>
</gene>
<dbReference type="Proteomes" id="UP000054558">
    <property type="component" value="Unassembled WGS sequence"/>
</dbReference>
<dbReference type="STRING" id="105231.A0A1Y1ILT7"/>
<evidence type="ECO:0000256" key="2">
    <source>
        <dbReference type="ARBA" id="ARBA00023002"/>
    </source>
</evidence>
<dbReference type="GO" id="GO:0016491">
    <property type="term" value="F:oxidoreductase activity"/>
    <property type="evidence" value="ECO:0007669"/>
    <property type="project" value="UniProtKB-KW"/>
</dbReference>
<reference evidence="4 5" key="1">
    <citation type="journal article" date="2014" name="Nat. Commun.">
        <title>Klebsormidium flaccidum genome reveals primary factors for plant terrestrial adaptation.</title>
        <authorList>
            <person name="Hori K."/>
            <person name="Maruyama F."/>
            <person name="Fujisawa T."/>
            <person name="Togashi T."/>
            <person name="Yamamoto N."/>
            <person name="Seo M."/>
            <person name="Sato S."/>
            <person name="Yamada T."/>
            <person name="Mori H."/>
            <person name="Tajima N."/>
            <person name="Moriyama T."/>
            <person name="Ikeuchi M."/>
            <person name="Watanabe M."/>
            <person name="Wada H."/>
            <person name="Kobayashi K."/>
            <person name="Saito M."/>
            <person name="Masuda T."/>
            <person name="Sasaki-Sekimoto Y."/>
            <person name="Mashiguchi K."/>
            <person name="Awai K."/>
            <person name="Shimojima M."/>
            <person name="Masuda S."/>
            <person name="Iwai M."/>
            <person name="Nobusawa T."/>
            <person name="Narise T."/>
            <person name="Kondo S."/>
            <person name="Saito H."/>
            <person name="Sato R."/>
            <person name="Murakawa M."/>
            <person name="Ihara Y."/>
            <person name="Oshima-Yamada Y."/>
            <person name="Ohtaka K."/>
            <person name="Satoh M."/>
            <person name="Sonobe K."/>
            <person name="Ishii M."/>
            <person name="Ohtani R."/>
            <person name="Kanamori-Sato M."/>
            <person name="Honoki R."/>
            <person name="Miyazaki D."/>
            <person name="Mochizuki H."/>
            <person name="Umetsu J."/>
            <person name="Higashi K."/>
            <person name="Shibata D."/>
            <person name="Kamiya Y."/>
            <person name="Sato N."/>
            <person name="Nakamura Y."/>
            <person name="Tabata S."/>
            <person name="Ida S."/>
            <person name="Kurokawa K."/>
            <person name="Ohta H."/>
        </authorList>
    </citation>
    <scope>NUCLEOTIDE SEQUENCE [LARGE SCALE GENOMIC DNA]</scope>
    <source>
        <strain evidence="4 5">NIES-2285</strain>
    </source>
</reference>
<dbReference type="OrthoDB" id="2102561at2759"/>
<dbReference type="PROSITE" id="PS00061">
    <property type="entry name" value="ADH_SHORT"/>
    <property type="match status" value="1"/>
</dbReference>
<dbReference type="PANTHER" id="PTHR44169">
    <property type="entry name" value="NADPH-DEPENDENT 1-ACYLDIHYDROXYACETONE PHOSPHATE REDUCTASE"/>
    <property type="match status" value="1"/>
</dbReference>
<evidence type="ECO:0000256" key="3">
    <source>
        <dbReference type="RuleBase" id="RU000363"/>
    </source>
</evidence>
<dbReference type="PRINTS" id="PR00081">
    <property type="entry name" value="GDHRDH"/>
</dbReference>
<dbReference type="InterPro" id="IPR036291">
    <property type="entry name" value="NAD(P)-bd_dom_sf"/>
</dbReference>
<organism evidence="4 5">
    <name type="scientific">Klebsormidium nitens</name>
    <name type="common">Green alga</name>
    <name type="synonym">Ulothrix nitens</name>
    <dbReference type="NCBI Taxonomy" id="105231"/>
    <lineage>
        <taxon>Eukaryota</taxon>
        <taxon>Viridiplantae</taxon>
        <taxon>Streptophyta</taxon>
        <taxon>Klebsormidiophyceae</taxon>
        <taxon>Klebsormidiales</taxon>
        <taxon>Klebsormidiaceae</taxon>
        <taxon>Klebsormidium</taxon>
    </lineage>
</organism>
<evidence type="ECO:0000313" key="4">
    <source>
        <dbReference type="EMBL" id="GAQ91112.1"/>
    </source>
</evidence>
<dbReference type="PRINTS" id="PR00080">
    <property type="entry name" value="SDRFAMILY"/>
</dbReference>
<name>A0A1Y1ILT7_KLENI</name>
<protein>
    <submittedName>
        <fullName evidence="4">NAD(P)-binding Rossmann-fold superfamily protein</fullName>
    </submittedName>
</protein>
<dbReference type="OMA" id="KEDHCDV"/>
<dbReference type="GO" id="GO:0005783">
    <property type="term" value="C:endoplasmic reticulum"/>
    <property type="evidence" value="ECO:0000318"/>
    <property type="project" value="GO_Central"/>
</dbReference>
<dbReference type="AlphaFoldDB" id="A0A1Y1ILT7"/>
<dbReference type="FunFam" id="3.40.50.720:FF:000261">
    <property type="entry name" value="NADPH-dependent 1-acyldihydroxyacetone phosphate reductase"/>
    <property type="match status" value="1"/>
</dbReference>
<sequence>MAVPKVVLVTGSSEGGIGAGLCEAFLKQGCRVFASARRLESMKGLEKQGCDLVQLDVCDEASIKKCVESVVAKAGRIDILVNNAGVGLIGPLMDLPIDSVRNLFETNVYGVIAMSQAVFPVMAKQGGGTIANIGSIAGWLTTPWGAAYCASKAAIQSLTDGMRMEMKPFGIDVVLIQPGAIKSNLGKNNAERLYFEEEGRYKPFGDAIRARVAFSQQPGATPTDEFAEKAVATILKTSPPAHWFYGKHSWTVYILSNFFPIWIQDWMLGRQFNLSAKLPLKKGEGRKTE</sequence>
<proteinExistence type="inferred from homology"/>
<dbReference type="Pfam" id="PF00106">
    <property type="entry name" value="adh_short"/>
    <property type="match status" value="1"/>
</dbReference>
<dbReference type="SUPFAM" id="SSF51735">
    <property type="entry name" value="NAD(P)-binding Rossmann-fold domains"/>
    <property type="match status" value="1"/>
</dbReference>
<evidence type="ECO:0000313" key="5">
    <source>
        <dbReference type="Proteomes" id="UP000054558"/>
    </source>
</evidence>
<dbReference type="EMBL" id="DF237678">
    <property type="protein sequence ID" value="GAQ91112.1"/>
    <property type="molecule type" value="Genomic_DNA"/>
</dbReference>
<dbReference type="PANTHER" id="PTHR44169:SF6">
    <property type="entry name" value="NADPH-DEPENDENT 1-ACYLDIHYDROXYACETONE PHOSPHATE REDUCTASE"/>
    <property type="match status" value="1"/>
</dbReference>